<dbReference type="Pfam" id="PF00578">
    <property type="entry name" value="AhpC-TSA"/>
    <property type="match status" value="1"/>
</dbReference>
<gene>
    <name evidence="11" type="ORF">ACFSM5_10580</name>
</gene>
<dbReference type="Proteomes" id="UP001597295">
    <property type="component" value="Unassembled WGS sequence"/>
</dbReference>
<dbReference type="Gene3D" id="3.40.30.10">
    <property type="entry name" value="Glutaredoxin"/>
    <property type="match status" value="1"/>
</dbReference>
<comment type="caution">
    <text evidence="9">Lacks conserved residue(s) required for the propagation of feature annotation.</text>
</comment>
<dbReference type="InterPro" id="IPR050217">
    <property type="entry name" value="Peroxiredoxin"/>
</dbReference>
<dbReference type="GO" id="GO:0140824">
    <property type="term" value="F:thioredoxin-dependent peroxiredoxin activity"/>
    <property type="evidence" value="ECO:0007669"/>
    <property type="project" value="UniProtKB-EC"/>
</dbReference>
<dbReference type="Pfam" id="PF10417">
    <property type="entry name" value="1-cysPrx_C"/>
    <property type="match status" value="1"/>
</dbReference>
<comment type="similarity">
    <text evidence="7 9">Belongs to the peroxiredoxin family. Prx6 subfamily.</text>
</comment>
<evidence type="ECO:0000256" key="2">
    <source>
        <dbReference type="ARBA" id="ARBA00022490"/>
    </source>
</evidence>
<proteinExistence type="inferred from homology"/>
<feature type="binding site" evidence="9">
    <location>
        <position position="131"/>
    </location>
    <ligand>
        <name>substrate</name>
    </ligand>
</feature>
<dbReference type="InterPro" id="IPR000866">
    <property type="entry name" value="AhpC/TSA"/>
</dbReference>
<comment type="similarity">
    <text evidence="1">Belongs to the peroxiredoxin family. AhpC/Prx1 subfamily.</text>
</comment>
<organism evidence="11 12">
    <name type="scientific">Lacibacterium aquatile</name>
    <dbReference type="NCBI Taxonomy" id="1168082"/>
    <lineage>
        <taxon>Bacteria</taxon>
        <taxon>Pseudomonadati</taxon>
        <taxon>Pseudomonadota</taxon>
        <taxon>Alphaproteobacteria</taxon>
        <taxon>Rhodospirillales</taxon>
        <taxon>Rhodospirillaceae</taxon>
    </lineage>
</organism>
<reference evidence="12" key="1">
    <citation type="journal article" date="2019" name="Int. J. Syst. Evol. Microbiol.">
        <title>The Global Catalogue of Microorganisms (GCM) 10K type strain sequencing project: providing services to taxonomists for standard genome sequencing and annotation.</title>
        <authorList>
            <consortium name="The Broad Institute Genomics Platform"/>
            <consortium name="The Broad Institute Genome Sequencing Center for Infectious Disease"/>
            <person name="Wu L."/>
            <person name="Ma J."/>
        </authorList>
    </citation>
    <scope>NUCLEOTIDE SEQUENCE [LARGE SCALE GENOMIC DNA]</scope>
    <source>
        <strain evidence="12">CGMCC 1.19062</strain>
    </source>
</reference>
<dbReference type="PANTHER" id="PTHR10681">
    <property type="entry name" value="THIOREDOXIN PEROXIDASE"/>
    <property type="match status" value="1"/>
</dbReference>
<evidence type="ECO:0000256" key="5">
    <source>
        <dbReference type="ARBA" id="ARBA00023002"/>
    </source>
</evidence>
<evidence type="ECO:0000256" key="7">
    <source>
        <dbReference type="ARBA" id="ARBA00025719"/>
    </source>
</evidence>
<comment type="catalytic activity">
    <reaction evidence="9">
        <text>a hydroperoxide + [thioredoxin]-dithiol = an alcohol + [thioredoxin]-disulfide + H2O</text>
        <dbReference type="Rhea" id="RHEA:62620"/>
        <dbReference type="Rhea" id="RHEA-COMP:10698"/>
        <dbReference type="Rhea" id="RHEA-COMP:10700"/>
        <dbReference type="ChEBI" id="CHEBI:15377"/>
        <dbReference type="ChEBI" id="CHEBI:29950"/>
        <dbReference type="ChEBI" id="CHEBI:30879"/>
        <dbReference type="ChEBI" id="CHEBI:35924"/>
        <dbReference type="ChEBI" id="CHEBI:50058"/>
        <dbReference type="EC" id="1.11.1.24"/>
    </reaction>
</comment>
<comment type="subcellular location">
    <subcellularLocation>
        <location evidence="9">Cytoplasm</location>
    </subcellularLocation>
</comment>
<evidence type="ECO:0000256" key="1">
    <source>
        <dbReference type="ARBA" id="ARBA00009796"/>
    </source>
</evidence>
<dbReference type="InterPro" id="IPR036249">
    <property type="entry name" value="Thioredoxin-like_sf"/>
</dbReference>
<feature type="domain" description="Thioredoxin" evidence="10">
    <location>
        <begin position="13"/>
        <end position="168"/>
    </location>
</feature>
<keyword evidence="3 9" id="KW-0575">Peroxidase</keyword>
<evidence type="ECO:0000313" key="12">
    <source>
        <dbReference type="Proteomes" id="UP001597295"/>
    </source>
</evidence>
<dbReference type="HAMAP" id="MF_00401">
    <property type="entry name" value="Peroxiredoxin"/>
    <property type="match status" value="1"/>
</dbReference>
<evidence type="ECO:0000256" key="8">
    <source>
        <dbReference type="ARBA" id="ARBA00037420"/>
    </source>
</evidence>
<comment type="function">
    <text evidence="8 9">Thiol-specific peroxidase that catalyzes the reduction of hydrogen peroxide and organic hydroperoxides to water and alcohols, respectively. Plays a role in cell protection against oxidative stress by detoxifying peroxides.</text>
</comment>
<evidence type="ECO:0000313" key="11">
    <source>
        <dbReference type="EMBL" id="MFD2263333.1"/>
    </source>
</evidence>
<keyword evidence="4 9" id="KW-0049">Antioxidant</keyword>
<dbReference type="EMBL" id="JBHUIP010000010">
    <property type="protein sequence ID" value="MFD2263333.1"/>
    <property type="molecule type" value="Genomic_DNA"/>
</dbReference>
<comment type="miscellaneous">
    <text evidence="9">The active site is a conserved redox-active cysteine residue, the peroxidatic cysteine (C(P)), which makes the nucleophilic attack on the peroxide substrate. The peroxide oxidizes the C(P)-SH to cysteine sulfenic acid (C(P)-SOH), which then reacts with another cysteine residue, the resolving cysteine (C(R)), to form a disulfide bridge. The disulfide is subsequently reduced by an appropriate electron donor to complete the catalytic cycle. In this 1-Cys peroxiredoxin, no C(R) is present and C(P) instead forms a disulfide with a cysteine from another protein or with a small thiol molecule.</text>
</comment>
<dbReference type="InterPro" id="IPR013766">
    <property type="entry name" value="Thioredoxin_domain"/>
</dbReference>
<dbReference type="EC" id="1.11.1.24" evidence="9"/>
<comment type="subunit">
    <text evidence="9">Homodecamer. Pentamer of dimers that assemble into a ring structure.</text>
</comment>
<name>A0ABW5DQD5_9PROT</name>
<keyword evidence="6 9" id="KW-0676">Redox-active center</keyword>
<dbReference type="NCBIfam" id="NF009668">
    <property type="entry name" value="PRK13189.1"/>
    <property type="match status" value="1"/>
</dbReference>
<dbReference type="InterPro" id="IPR019479">
    <property type="entry name" value="Peroxiredoxin_C"/>
</dbReference>
<evidence type="ECO:0000256" key="3">
    <source>
        <dbReference type="ARBA" id="ARBA00022559"/>
    </source>
</evidence>
<dbReference type="InterPro" id="IPR024706">
    <property type="entry name" value="Peroxiredoxin_AhpC-typ"/>
</dbReference>
<dbReference type="RefSeq" id="WP_379876330.1">
    <property type="nucleotide sequence ID" value="NZ_JBHUIP010000010.1"/>
</dbReference>
<dbReference type="PIRSF" id="PIRSF000239">
    <property type="entry name" value="AHPC"/>
    <property type="match status" value="1"/>
</dbReference>
<accession>A0ABW5DQD5</accession>
<evidence type="ECO:0000256" key="4">
    <source>
        <dbReference type="ARBA" id="ARBA00022862"/>
    </source>
</evidence>
<protein>
    <recommendedName>
        <fullName evidence="9">Peroxiredoxin</fullName>
        <ecNumber evidence="9">1.11.1.24</ecNumber>
    </recommendedName>
    <alternativeName>
        <fullName evidence="9">Thioredoxin-dependent peroxiredoxin</fullName>
    </alternativeName>
</protein>
<evidence type="ECO:0000256" key="6">
    <source>
        <dbReference type="ARBA" id="ARBA00023284"/>
    </source>
</evidence>
<evidence type="ECO:0000259" key="10">
    <source>
        <dbReference type="PROSITE" id="PS51352"/>
    </source>
</evidence>
<dbReference type="InterPro" id="IPR022915">
    <property type="entry name" value="Peroxiredoxin_TDXH"/>
</dbReference>
<dbReference type="InterPro" id="IPR045020">
    <property type="entry name" value="PRX_1cys"/>
</dbReference>
<keyword evidence="5 9" id="KW-0560">Oxidoreductase</keyword>
<evidence type="ECO:0000256" key="9">
    <source>
        <dbReference type="HAMAP-Rule" id="MF_00401"/>
    </source>
</evidence>
<sequence>MSDHPSLSVSGLPRLGMPAPVFEADSTHGRIALGDFSGSWLVLFSHPADFTPVCTTEFLAFARAQEEFEKRGAVLLGLSIDSIYAHLAWLQRLEEKFGVRVNFPVIADHNRAVATAYGMVMPGESKTEASRCLFVIDPNGVVRAMIYYPMSAGRSIPEVLRLLDSLQLTTSQGLATPANWQPGDKAIEPAPRTIEEARVRAADPTADDWFYRLRQPKG</sequence>
<keyword evidence="12" id="KW-1185">Reference proteome</keyword>
<feature type="active site" description="Cysteine sulfenic acid (-SOH) intermediate" evidence="9">
    <location>
        <position position="54"/>
    </location>
</feature>
<dbReference type="PANTHER" id="PTHR10681:SF128">
    <property type="entry name" value="THIOREDOXIN-DEPENDENT PEROXIDE REDUCTASE, MITOCHONDRIAL"/>
    <property type="match status" value="1"/>
</dbReference>
<keyword evidence="2 9" id="KW-0963">Cytoplasm</keyword>
<comment type="caution">
    <text evidence="11">The sequence shown here is derived from an EMBL/GenBank/DDBJ whole genome shotgun (WGS) entry which is preliminary data.</text>
</comment>
<dbReference type="CDD" id="cd03016">
    <property type="entry name" value="PRX_1cys"/>
    <property type="match status" value="1"/>
</dbReference>
<dbReference type="PROSITE" id="PS51352">
    <property type="entry name" value="THIOREDOXIN_2"/>
    <property type="match status" value="1"/>
</dbReference>
<dbReference type="SUPFAM" id="SSF52833">
    <property type="entry name" value="Thioredoxin-like"/>
    <property type="match status" value="1"/>
</dbReference>